<dbReference type="InParanoid" id="A0A286UKP0"/>
<dbReference type="EMBL" id="NBII01000004">
    <property type="protein sequence ID" value="PAV20150.1"/>
    <property type="molecule type" value="Genomic_DNA"/>
</dbReference>
<protein>
    <submittedName>
        <fullName evidence="1">Uncharacterized protein</fullName>
    </submittedName>
</protein>
<gene>
    <name evidence="1" type="ORF">PNOK_0508400</name>
</gene>
<proteinExistence type="predicted"/>
<dbReference type="AlphaFoldDB" id="A0A286UKP0"/>
<keyword evidence="2" id="KW-1185">Reference proteome</keyword>
<accession>A0A286UKP0</accession>
<comment type="caution">
    <text evidence="1">The sequence shown here is derived from an EMBL/GenBank/DDBJ whole genome shotgun (WGS) entry which is preliminary data.</text>
</comment>
<evidence type="ECO:0000313" key="2">
    <source>
        <dbReference type="Proteomes" id="UP000217199"/>
    </source>
</evidence>
<name>A0A286UKP0_9AGAM</name>
<sequence>MRERSGPSAVRSAFSYRAPESLFLKTCSLTRCFDLWSGRGLVSKCCDSVTDTLHLGYTGAVTARIGVHGG</sequence>
<evidence type="ECO:0000313" key="1">
    <source>
        <dbReference type="EMBL" id="PAV20150.1"/>
    </source>
</evidence>
<dbReference type="Proteomes" id="UP000217199">
    <property type="component" value="Unassembled WGS sequence"/>
</dbReference>
<reference evidence="1 2" key="1">
    <citation type="journal article" date="2017" name="Mol. Ecol.">
        <title>Comparative and population genomic landscape of Phellinus noxius: A hypervariable fungus causing root rot in trees.</title>
        <authorList>
            <person name="Chung C.L."/>
            <person name="Lee T.J."/>
            <person name="Akiba M."/>
            <person name="Lee H.H."/>
            <person name="Kuo T.H."/>
            <person name="Liu D."/>
            <person name="Ke H.M."/>
            <person name="Yokoi T."/>
            <person name="Roa M.B."/>
            <person name="Lu M.J."/>
            <person name="Chang Y.Y."/>
            <person name="Ann P.J."/>
            <person name="Tsai J.N."/>
            <person name="Chen C.Y."/>
            <person name="Tzean S.S."/>
            <person name="Ota Y."/>
            <person name="Hattori T."/>
            <person name="Sahashi N."/>
            <person name="Liou R.F."/>
            <person name="Kikuchi T."/>
            <person name="Tsai I.J."/>
        </authorList>
    </citation>
    <scope>NUCLEOTIDE SEQUENCE [LARGE SCALE GENOMIC DNA]</scope>
    <source>
        <strain evidence="1 2">FFPRI411160</strain>
    </source>
</reference>
<organism evidence="1 2">
    <name type="scientific">Pyrrhoderma noxium</name>
    <dbReference type="NCBI Taxonomy" id="2282107"/>
    <lineage>
        <taxon>Eukaryota</taxon>
        <taxon>Fungi</taxon>
        <taxon>Dikarya</taxon>
        <taxon>Basidiomycota</taxon>
        <taxon>Agaricomycotina</taxon>
        <taxon>Agaricomycetes</taxon>
        <taxon>Hymenochaetales</taxon>
        <taxon>Hymenochaetaceae</taxon>
        <taxon>Pyrrhoderma</taxon>
    </lineage>
</organism>